<sequence length="148" mass="16979">MALFYSDAFLYKQPLTTTHSTTISLPSRPKFRLQRQGRGLPTVQLGRKKPRPGRARARGRGFFLSRFFKRARCKWLQLRYSCILRRLKKYYKSLIKDIVEGNSRVEGCHQQGVLRDSNILNGPNVGLSFSNLHGGSTLRTPNNKSIII</sequence>
<evidence type="ECO:0000313" key="1">
    <source>
        <dbReference type="EMBL" id="KAK9748679.1"/>
    </source>
</evidence>
<accession>A0AAW1MRZ8</accession>
<dbReference type="AlphaFoldDB" id="A0AAW1MRZ8"/>
<protein>
    <submittedName>
        <fullName evidence="1">Uncharacterized protein</fullName>
    </submittedName>
</protein>
<evidence type="ECO:0000313" key="2">
    <source>
        <dbReference type="Proteomes" id="UP001443914"/>
    </source>
</evidence>
<proteinExistence type="predicted"/>
<reference evidence="1" key="1">
    <citation type="submission" date="2024-03" db="EMBL/GenBank/DDBJ databases">
        <title>WGS assembly of Saponaria officinalis var. Norfolk2.</title>
        <authorList>
            <person name="Jenkins J."/>
            <person name="Shu S."/>
            <person name="Grimwood J."/>
            <person name="Barry K."/>
            <person name="Goodstein D."/>
            <person name="Schmutz J."/>
            <person name="Leebens-Mack J."/>
            <person name="Osbourn A."/>
        </authorList>
    </citation>
    <scope>NUCLEOTIDE SEQUENCE [LARGE SCALE GENOMIC DNA]</scope>
    <source>
        <strain evidence="1">JIC</strain>
    </source>
</reference>
<comment type="caution">
    <text evidence="1">The sequence shown here is derived from an EMBL/GenBank/DDBJ whole genome shotgun (WGS) entry which is preliminary data.</text>
</comment>
<dbReference type="Proteomes" id="UP001443914">
    <property type="component" value="Unassembled WGS sequence"/>
</dbReference>
<name>A0AAW1MRZ8_SAPOF</name>
<dbReference type="PANTHER" id="PTHR34788:SF4">
    <property type="entry name" value="F15I1.22"/>
    <property type="match status" value="1"/>
</dbReference>
<dbReference type="EMBL" id="JBDFQZ010000002">
    <property type="protein sequence ID" value="KAK9748679.1"/>
    <property type="molecule type" value="Genomic_DNA"/>
</dbReference>
<organism evidence="1 2">
    <name type="scientific">Saponaria officinalis</name>
    <name type="common">Common soapwort</name>
    <name type="synonym">Lychnis saponaria</name>
    <dbReference type="NCBI Taxonomy" id="3572"/>
    <lineage>
        <taxon>Eukaryota</taxon>
        <taxon>Viridiplantae</taxon>
        <taxon>Streptophyta</taxon>
        <taxon>Embryophyta</taxon>
        <taxon>Tracheophyta</taxon>
        <taxon>Spermatophyta</taxon>
        <taxon>Magnoliopsida</taxon>
        <taxon>eudicotyledons</taxon>
        <taxon>Gunneridae</taxon>
        <taxon>Pentapetalae</taxon>
        <taxon>Caryophyllales</taxon>
        <taxon>Caryophyllaceae</taxon>
        <taxon>Caryophylleae</taxon>
        <taxon>Saponaria</taxon>
    </lineage>
</organism>
<keyword evidence="2" id="KW-1185">Reference proteome</keyword>
<dbReference type="PANTHER" id="PTHR34788">
    <property type="entry name" value="F15I1.22"/>
    <property type="match status" value="1"/>
</dbReference>
<gene>
    <name evidence="1" type="ORF">RND81_02G073100</name>
</gene>